<dbReference type="EMBL" id="BMGC01000004">
    <property type="protein sequence ID" value="GGB22731.1"/>
    <property type="molecule type" value="Genomic_DNA"/>
</dbReference>
<evidence type="ECO:0000313" key="1">
    <source>
        <dbReference type="EMBL" id="GGB22731.1"/>
    </source>
</evidence>
<evidence type="ECO:0000313" key="2">
    <source>
        <dbReference type="Proteomes" id="UP000621454"/>
    </source>
</evidence>
<proteinExistence type="predicted"/>
<reference evidence="1" key="1">
    <citation type="journal article" date="2014" name="Int. J. Syst. Evol. Microbiol.">
        <title>Complete genome sequence of Corynebacterium casei LMG S-19264T (=DSM 44701T), isolated from a smear-ripened cheese.</title>
        <authorList>
            <consortium name="US DOE Joint Genome Institute (JGI-PGF)"/>
            <person name="Walter F."/>
            <person name="Albersmeier A."/>
            <person name="Kalinowski J."/>
            <person name="Ruckert C."/>
        </authorList>
    </citation>
    <scope>NUCLEOTIDE SEQUENCE</scope>
    <source>
        <strain evidence="1">CGMCC 1.12827</strain>
    </source>
</reference>
<organism evidence="1 2">
    <name type="scientific">Gordonia jinhuaensis</name>
    <dbReference type="NCBI Taxonomy" id="1517702"/>
    <lineage>
        <taxon>Bacteria</taxon>
        <taxon>Bacillati</taxon>
        <taxon>Actinomycetota</taxon>
        <taxon>Actinomycetes</taxon>
        <taxon>Mycobacteriales</taxon>
        <taxon>Gordoniaceae</taxon>
        <taxon>Gordonia</taxon>
    </lineage>
</organism>
<reference evidence="1" key="2">
    <citation type="submission" date="2020-09" db="EMBL/GenBank/DDBJ databases">
        <authorList>
            <person name="Sun Q."/>
            <person name="Zhou Y."/>
        </authorList>
    </citation>
    <scope>NUCLEOTIDE SEQUENCE</scope>
    <source>
        <strain evidence="1">CGMCC 1.12827</strain>
    </source>
</reference>
<gene>
    <name evidence="1" type="ORF">GCM10011489_08700</name>
</gene>
<sequence>MTDTANRSGLAHVQEGMNNLDEHTCPNCGYPDPTLAILWTTADPEWWQRDEHDE</sequence>
<dbReference type="Proteomes" id="UP000621454">
    <property type="component" value="Unassembled WGS sequence"/>
</dbReference>
<dbReference type="AlphaFoldDB" id="A0A916WQD8"/>
<accession>A0A916WQD8</accession>
<dbReference type="RefSeq" id="WP_188585366.1">
    <property type="nucleotide sequence ID" value="NZ_BMGC01000004.1"/>
</dbReference>
<comment type="caution">
    <text evidence="1">The sequence shown here is derived from an EMBL/GenBank/DDBJ whole genome shotgun (WGS) entry which is preliminary data.</text>
</comment>
<keyword evidence="2" id="KW-1185">Reference proteome</keyword>
<name>A0A916WQD8_9ACTN</name>
<protein>
    <submittedName>
        <fullName evidence="1">Uncharacterized protein</fullName>
    </submittedName>
</protein>